<protein>
    <submittedName>
        <fullName evidence="5">Type III-B CRISPR-associated protein Cas10/Cmr2</fullName>
    </submittedName>
</protein>
<feature type="domain" description="Cas10/Cmr2 second palm" evidence="4">
    <location>
        <begin position="732"/>
        <end position="878"/>
    </location>
</feature>
<dbReference type="Gene3D" id="3.30.70.270">
    <property type="match status" value="1"/>
</dbReference>
<dbReference type="InterPro" id="IPR054767">
    <property type="entry name" value="Cas10-Cmr2_palm2"/>
</dbReference>
<dbReference type="EMBL" id="JAFIRA010000002">
    <property type="protein sequence ID" value="MCJ2541566.1"/>
    <property type="molecule type" value="Genomic_DNA"/>
</dbReference>
<comment type="caution">
    <text evidence="5">The sequence shown here is derived from an EMBL/GenBank/DDBJ whole genome shotgun (WGS) entry which is preliminary data.</text>
</comment>
<dbReference type="InterPro" id="IPR043128">
    <property type="entry name" value="Rev_trsase/Diguanyl_cyclase"/>
</dbReference>
<reference evidence="5" key="1">
    <citation type="submission" date="2021-02" db="EMBL/GenBank/DDBJ databases">
        <title>The CRISPR/cas machinery reduction and long-range gene transfer in the hot spring cyanobacterium Synechococcus.</title>
        <authorList>
            <person name="Dvorak P."/>
            <person name="Jahodarova E."/>
            <person name="Hasler P."/>
            <person name="Poulickova A."/>
        </authorList>
    </citation>
    <scope>NUCLEOTIDE SEQUENCE</scope>
    <source>
        <strain evidence="5">Rupite</strain>
    </source>
</reference>
<dbReference type="Pfam" id="PF22335">
    <property type="entry name" value="Cas10-Cmr2_palm2"/>
    <property type="match status" value="1"/>
</dbReference>
<evidence type="ECO:0000313" key="5">
    <source>
        <dbReference type="EMBL" id="MCJ2541566.1"/>
    </source>
</evidence>
<sequence>MSYYWQAKIWGLLHDPALKALHDQSGRGGEGVWPRLAVMEGWQSPKSQGANSLAKYIGDSDLIASASDRSAIGHLPVAVDYQTQDRGVTLGIGLEMSHLLSGTKTFWQLSPDEHRDLHQANNRAEYLRQREETVVPAWIWEERDPQKVFWWFWRCFPQAICQEFGDESLMLMPAETRLPDGSIWTHASITAALAGSLAGYTDLRKSHPYLASFTFSPIQELIKASRKMRDFWAGSWLLHYLSACICWKLALKYGPDCVLYPSLYAQPLIDYWLLQKYPQFSDWVEQPQSHKLLTAGFPNVILVILPQEKVQAAMQLAQQTLLEEWRNLSDQVFSHLQEQRRWMQHLSKTDPTWQGWLEQQWQHYWAAVPIGDLNSPLKDTGILKSQDSIDQDPWVAAQNQTYHLSQEQKLFLNEELAFLRRSFLDEQGNHRQYKSGANVGSWWAAVVDQTRRVQAACKNPRDWELPVAFGPRSTISGIGPVVHPTAGNRWLTEGESRRYWGRSAGLFDGREQLNATETVKRGLHKILPALFPALGEDEGAIAACYPDLTAGVAGYLKTQDSQGSRHYRHFQRVCQAILNDFPWARQVIREMQGKWGIPWADQRNFDYHPRLLNAGWLVEDADTPELRELEAELEQERDSAVRDQLNRDILQIKRSYRQGIERIISRFYPGVNPASWYVLAAGDGDDMSEWLKGSKMKPYFHYLPQPIQNLAEGREREIGKVIHQKELQEVRKEFSTFVKTVRKRMGPATHSALSRALLDFSNQLVPYLTEQRYAGRLIYGGGDDVLAYLNLWEWDSWLWDIRQCFRGDRDDAHEFDNQGNYWTWQKGDPPPGLSRRPLFTMGSEASISFGVVIAHESVPLAIALENLWEAESEAKKHQDATGNKKDAVQVRVLYANGNQLKATSKFDTFNLWKDLLDFDWKLLNLEDDQSSLFEQAAQLWEQHPAPIYDAIMSWVNLFCERRDLFKGDPEGKQEFKQKLCSYLEHLWNHTQGTEQVGKRDEAIKNWLKLAAFIVRNRHITIQG</sequence>
<keyword evidence="2" id="KW-0051">Antiviral defense</keyword>
<accession>A0ABT0C706</accession>
<evidence type="ECO:0000256" key="2">
    <source>
        <dbReference type="ARBA" id="ARBA00023118"/>
    </source>
</evidence>
<gene>
    <name evidence="5" type="primary">cas10</name>
    <name evidence="5" type="ORF">JX360_01375</name>
</gene>
<dbReference type="Proteomes" id="UP000830835">
    <property type="component" value="Unassembled WGS sequence"/>
</dbReference>
<keyword evidence="1" id="KW-0547">Nucleotide-binding</keyword>
<evidence type="ECO:0000259" key="3">
    <source>
        <dbReference type="Pfam" id="PF12469"/>
    </source>
</evidence>
<dbReference type="InterPro" id="IPR013407">
    <property type="entry name" value="CRISPR-assoc_prot_Cmr2"/>
</dbReference>
<keyword evidence="6" id="KW-1185">Reference proteome</keyword>
<evidence type="ECO:0000259" key="4">
    <source>
        <dbReference type="Pfam" id="PF22335"/>
    </source>
</evidence>
<feature type="domain" description="CRISPR-associated protein Cmr2 N-terminal" evidence="3">
    <location>
        <begin position="210"/>
        <end position="328"/>
    </location>
</feature>
<name>A0ABT0C706_THEVL</name>
<dbReference type="RefSeq" id="WP_244348661.1">
    <property type="nucleotide sequence ID" value="NZ_JAFIRA010000002.1"/>
</dbReference>
<dbReference type="NCBIfam" id="TIGR02577">
    <property type="entry name" value="cas_TM1794_Cmr2"/>
    <property type="match status" value="1"/>
</dbReference>
<dbReference type="InterPro" id="IPR038242">
    <property type="entry name" value="Cmr2_N"/>
</dbReference>
<evidence type="ECO:0000256" key="1">
    <source>
        <dbReference type="ARBA" id="ARBA00022741"/>
    </source>
</evidence>
<evidence type="ECO:0000313" key="6">
    <source>
        <dbReference type="Proteomes" id="UP000830835"/>
    </source>
</evidence>
<dbReference type="InterPro" id="IPR024615">
    <property type="entry name" value="CRISPR-assoc_Cmr2_N"/>
</dbReference>
<dbReference type="Pfam" id="PF12469">
    <property type="entry name" value="Cmr2_N"/>
    <property type="match status" value="1"/>
</dbReference>
<organism evidence="5 6">
    <name type="scientific">Thermostichus vulcanus str. 'Rupite'</name>
    <dbReference type="NCBI Taxonomy" id="2813851"/>
    <lineage>
        <taxon>Bacteria</taxon>
        <taxon>Bacillati</taxon>
        <taxon>Cyanobacteriota</taxon>
        <taxon>Cyanophyceae</taxon>
        <taxon>Thermostichales</taxon>
        <taxon>Thermostichaceae</taxon>
        <taxon>Thermostichus</taxon>
    </lineage>
</organism>
<proteinExistence type="predicted"/>
<dbReference type="Gene3D" id="3.30.70.2220">
    <property type="entry name" value="CRISPR-Cas system, Cmr2 subunit, D1 domain, cysteine cluster"/>
    <property type="match status" value="1"/>
</dbReference>